<keyword evidence="3" id="KW-0240">DNA-directed RNA polymerase</keyword>
<organism evidence="3 4">
    <name type="scientific">Paenisporosarcina quisquiliarum</name>
    <dbReference type="NCBI Taxonomy" id="365346"/>
    <lineage>
        <taxon>Bacteria</taxon>
        <taxon>Bacillati</taxon>
        <taxon>Bacillota</taxon>
        <taxon>Bacilli</taxon>
        <taxon>Bacillales</taxon>
        <taxon>Caryophanaceae</taxon>
        <taxon>Paenisporosarcina</taxon>
    </lineage>
</organism>
<evidence type="ECO:0000256" key="1">
    <source>
        <dbReference type="SAM" id="MobiDB-lite"/>
    </source>
</evidence>
<keyword evidence="2" id="KW-0472">Membrane</keyword>
<feature type="transmembrane region" description="Helical" evidence="2">
    <location>
        <begin position="47"/>
        <end position="73"/>
    </location>
</feature>
<dbReference type="GO" id="GO:0000428">
    <property type="term" value="C:DNA-directed RNA polymerase complex"/>
    <property type="evidence" value="ECO:0007669"/>
    <property type="project" value="UniProtKB-KW"/>
</dbReference>
<keyword evidence="2" id="KW-1133">Transmembrane helix</keyword>
<proteinExistence type="predicted"/>
<evidence type="ECO:0000313" key="4">
    <source>
        <dbReference type="Proteomes" id="UP001152173"/>
    </source>
</evidence>
<accession>A0A9X3LFS3</accession>
<comment type="caution">
    <text evidence="3">The sequence shown here is derived from an EMBL/GenBank/DDBJ whole genome shotgun (WGS) entry which is preliminary data.</text>
</comment>
<dbReference type="Proteomes" id="UP001152173">
    <property type="component" value="Unassembled WGS sequence"/>
</dbReference>
<gene>
    <name evidence="3" type="ORF">M9R32_08510</name>
</gene>
<evidence type="ECO:0000256" key="2">
    <source>
        <dbReference type="SAM" id="Phobius"/>
    </source>
</evidence>
<sequence length="99" mass="11321">MTNEVKEEQQQQVNKPVASNRKQHKAEKAEAKDQKKTWWVQIRLFPIWLRIVLVLALVVAAIAAGLTIGYGYIGDGEPKDALKWETWQHILDLLNGKES</sequence>
<dbReference type="Pfam" id="PF11772">
    <property type="entry name" value="EpuA"/>
    <property type="match status" value="1"/>
</dbReference>
<reference evidence="3" key="1">
    <citation type="submission" date="2022-05" db="EMBL/GenBank/DDBJ databases">
        <authorList>
            <person name="Colautti A."/>
            <person name="Iacumin L."/>
        </authorList>
    </citation>
    <scope>NUCLEOTIDE SEQUENCE</scope>
    <source>
        <strain evidence="3">SK 55</strain>
    </source>
</reference>
<dbReference type="RefSeq" id="WP_269926314.1">
    <property type="nucleotide sequence ID" value="NZ_JAMKBJ010000006.1"/>
</dbReference>
<feature type="region of interest" description="Disordered" evidence="1">
    <location>
        <begin position="1"/>
        <end position="33"/>
    </location>
</feature>
<protein>
    <submittedName>
        <fullName evidence="3">DNA-directed RNA polymerase subunit beta</fullName>
    </submittedName>
</protein>
<evidence type="ECO:0000313" key="3">
    <source>
        <dbReference type="EMBL" id="MCZ8537218.1"/>
    </source>
</evidence>
<keyword evidence="4" id="KW-1185">Reference proteome</keyword>
<name>A0A9X3LFS3_9BACL</name>
<dbReference type="InterPro" id="IPR024596">
    <property type="entry name" value="RNApol_su_b/EpuA"/>
</dbReference>
<dbReference type="EMBL" id="JAMKBJ010000006">
    <property type="protein sequence ID" value="MCZ8537218.1"/>
    <property type="molecule type" value="Genomic_DNA"/>
</dbReference>
<keyword evidence="2" id="KW-0812">Transmembrane</keyword>
<dbReference type="AlphaFoldDB" id="A0A9X3LFS3"/>
<keyword evidence="3" id="KW-0804">Transcription</keyword>